<evidence type="ECO:0000313" key="7">
    <source>
        <dbReference type="Proteomes" id="UP000765507"/>
    </source>
</evidence>
<evidence type="ECO:0000256" key="3">
    <source>
        <dbReference type="PROSITE-ProRule" id="PRU00024"/>
    </source>
</evidence>
<dbReference type="InterPro" id="IPR000315">
    <property type="entry name" value="Znf_B-box"/>
</dbReference>
<dbReference type="PANTHER" id="PTHR28634">
    <property type="entry name" value="ZINC FINGER B-BOX DOMAIN-CONTAINING PROTEIN 1"/>
    <property type="match status" value="1"/>
</dbReference>
<dbReference type="OrthoDB" id="6226111at2759"/>
<feature type="domain" description="B box-type" evidence="5">
    <location>
        <begin position="131"/>
        <end position="177"/>
    </location>
</feature>
<feature type="region of interest" description="Disordered" evidence="4">
    <location>
        <begin position="44"/>
        <end position="80"/>
    </location>
</feature>
<evidence type="ECO:0000259" key="5">
    <source>
        <dbReference type="PROSITE" id="PS50119"/>
    </source>
</evidence>
<dbReference type="EMBL" id="JAHGAV010000012">
    <property type="protein sequence ID" value="KAG6939235.1"/>
    <property type="molecule type" value="Genomic_DNA"/>
</dbReference>
<gene>
    <name evidence="6" type="primary">zbbx</name>
    <name evidence="6" type="ORF">G0U57_002469</name>
</gene>
<dbReference type="Pfam" id="PF22586">
    <property type="entry name" value="ANCHR-like_BBOX"/>
    <property type="match status" value="1"/>
</dbReference>
<dbReference type="CDD" id="cd19818">
    <property type="entry name" value="Bbox1_ZBBX"/>
    <property type="match status" value="1"/>
</dbReference>
<comment type="caution">
    <text evidence="6">The sequence shown here is derived from an EMBL/GenBank/DDBJ whole genome shotgun (WGS) entry which is preliminary data.</text>
</comment>
<dbReference type="InterPro" id="IPR037688">
    <property type="entry name" value="ZBBX"/>
</dbReference>
<evidence type="ECO:0000256" key="4">
    <source>
        <dbReference type="SAM" id="MobiDB-lite"/>
    </source>
</evidence>
<feature type="compositionally biased region" description="Basic and acidic residues" evidence="4">
    <location>
        <begin position="54"/>
        <end position="65"/>
    </location>
</feature>
<keyword evidence="2" id="KW-0862">Zinc</keyword>
<dbReference type="Proteomes" id="UP000765507">
    <property type="component" value="Unassembled WGS sequence"/>
</dbReference>
<dbReference type="AlphaFoldDB" id="A0A8T1TEK0"/>
<reference evidence="6 7" key="1">
    <citation type="journal article" date="2020" name="G3 (Bethesda)">
        <title>Draft Genome of the Common Snapping Turtle, Chelydra serpentina, a Model for Phenotypic Plasticity in Reptiles.</title>
        <authorList>
            <person name="Das D."/>
            <person name="Singh S.K."/>
            <person name="Bierstedt J."/>
            <person name="Erickson A."/>
            <person name="Galli G.L.J."/>
            <person name="Crossley D.A. 2nd"/>
            <person name="Rhen T."/>
        </authorList>
    </citation>
    <scope>NUCLEOTIDE SEQUENCE [LARGE SCALE GENOMIC DNA]</scope>
    <source>
        <strain evidence="6">KW</strain>
    </source>
</reference>
<evidence type="ECO:0000313" key="6">
    <source>
        <dbReference type="EMBL" id="KAG6939235.1"/>
    </source>
</evidence>
<organism evidence="6 7">
    <name type="scientific">Chelydra serpentina</name>
    <name type="common">Snapping turtle</name>
    <name type="synonym">Testudo serpentina</name>
    <dbReference type="NCBI Taxonomy" id="8475"/>
    <lineage>
        <taxon>Eukaryota</taxon>
        <taxon>Metazoa</taxon>
        <taxon>Chordata</taxon>
        <taxon>Craniata</taxon>
        <taxon>Vertebrata</taxon>
        <taxon>Euteleostomi</taxon>
        <taxon>Archelosauria</taxon>
        <taxon>Testudinata</taxon>
        <taxon>Testudines</taxon>
        <taxon>Cryptodira</taxon>
        <taxon>Durocryptodira</taxon>
        <taxon>Americhelydia</taxon>
        <taxon>Chelydroidea</taxon>
        <taxon>Chelydridae</taxon>
        <taxon>Chelydra</taxon>
    </lineage>
</organism>
<dbReference type="PROSITE" id="PS50119">
    <property type="entry name" value="ZF_BBOX"/>
    <property type="match status" value="1"/>
</dbReference>
<keyword evidence="7" id="KW-1185">Reference proteome</keyword>
<proteinExistence type="predicted"/>
<sequence length="858" mass="96818">MNINDFVILPGSKTGTSVKLKVKNVRELKLEKVQLELENKEMEKKLQQLQSNMSREKEERRERSSGYRWQSGQAGPLGIQPQVWSQNKENVVKVSSGKVKLKILKEQIHEPVKQPFIHKMANVAIPEKPKTKGKACGQCDTKNALLVCLECGEDYCGSCFARVHQKGALKLHRMIPLQAKTHVSVGKLEATHQFMKDFNPDESKENHEQKKANSKNQLMSDISSSLLSSTGNAEEVSTVPTEAVFENQNGGLLLYGTFEEEESAESFQEALTQWRNGNHEHKKEQNSEAQPESMGVCEVQTHLTILRKPVKIEFKEESLNYMEKLWLKKHRRMPVDQISGIQADEFRPKHELMNEPDDALSEGEGEDDDDDDLIVEDLKKYWTALFRAEESDGVPENLESALKIEVLSDSCEEDLDESCNSVVMEVGSTNLSNEQSDAVPENQKDTISDFLPEPAADVTSKTSLNSASTSDKKDLFIPHDRSSVPVKEISKVSSARTSAVNHERIYTACIHSRTEEIVLSSPHESAVTEKEHIKTKTYRRSLSACMSPEKTFDLPKLGSNEPSLMTRSLKNNKDSLEFNSFHTSKSLILPVTTEASVLLQEVALREKPTLTQYQGLEGFFILHTNSKQVTLDSVPSPFSDCSSTNSTLVSGKVHWFRDTSLSEYADDSVVQDVLQSELSRSSSRLKLQNLCAGVSPWTLMHKSPTDSFQRPLSANIPSSKSMKSDCICCTRFQTRPRNLTTQPLSRAATEISKIECIDVTEQNDRLLEYTADQQALAGLENELKSHTDPQEKLYSFTSEDLSAFSRHSKKISENITDFHNNLEIKYHSRVDIFRDHDESRTDDEEEILRDKQEVIALR</sequence>
<evidence type="ECO:0000256" key="1">
    <source>
        <dbReference type="ARBA" id="ARBA00022771"/>
    </source>
</evidence>
<feature type="compositionally biased region" description="Polar residues" evidence="4">
    <location>
        <begin position="459"/>
        <end position="469"/>
    </location>
</feature>
<dbReference type="GO" id="GO:0008270">
    <property type="term" value="F:zinc ion binding"/>
    <property type="evidence" value="ECO:0007669"/>
    <property type="project" value="UniProtKB-KW"/>
</dbReference>
<name>A0A8T1TEK0_CHESE</name>
<dbReference type="PANTHER" id="PTHR28634:SF1">
    <property type="entry name" value="ZINC FINGER B-BOX DOMAIN-CONTAINING PROTEIN 1"/>
    <property type="match status" value="1"/>
</dbReference>
<keyword evidence="1 3" id="KW-0479">Metal-binding</keyword>
<keyword evidence="1 3" id="KW-0863">Zinc-finger</keyword>
<evidence type="ECO:0000256" key="2">
    <source>
        <dbReference type="ARBA" id="ARBA00022833"/>
    </source>
</evidence>
<accession>A0A8T1TEK0</accession>
<protein>
    <submittedName>
        <fullName evidence="6">Zinc finger B-box domain containing</fullName>
    </submittedName>
</protein>
<feature type="region of interest" description="Disordered" evidence="4">
    <location>
        <begin position="454"/>
        <end position="476"/>
    </location>
</feature>